<dbReference type="Proteomes" id="UP000887565">
    <property type="component" value="Unplaced"/>
</dbReference>
<evidence type="ECO:0000313" key="2">
    <source>
        <dbReference type="Proteomes" id="UP000887565"/>
    </source>
</evidence>
<dbReference type="InterPro" id="IPR003386">
    <property type="entry name" value="LACT/PDAT_acylTrfase"/>
</dbReference>
<organism evidence="2 3">
    <name type="scientific">Romanomermis culicivorax</name>
    <name type="common">Nematode worm</name>
    <dbReference type="NCBI Taxonomy" id="13658"/>
    <lineage>
        <taxon>Eukaryota</taxon>
        <taxon>Metazoa</taxon>
        <taxon>Ecdysozoa</taxon>
        <taxon>Nematoda</taxon>
        <taxon>Enoplea</taxon>
        <taxon>Dorylaimia</taxon>
        <taxon>Mermithida</taxon>
        <taxon>Mermithoidea</taxon>
        <taxon>Mermithidae</taxon>
        <taxon>Romanomermis</taxon>
    </lineage>
</organism>
<name>A0A915HFX2_ROMCU</name>
<dbReference type="Gene3D" id="3.40.50.1820">
    <property type="entry name" value="alpha/beta hydrolase"/>
    <property type="match status" value="1"/>
</dbReference>
<accession>A0A915HFX2</accession>
<dbReference type="InterPro" id="IPR029058">
    <property type="entry name" value="AB_hydrolase_fold"/>
</dbReference>
<keyword evidence="1" id="KW-1133">Transmembrane helix</keyword>
<keyword evidence="1" id="KW-0812">Transmembrane</keyword>
<protein>
    <submittedName>
        <fullName evidence="3">Uncharacterized protein</fullName>
    </submittedName>
</protein>
<feature type="transmembrane region" description="Helical" evidence="1">
    <location>
        <begin position="40"/>
        <end position="59"/>
    </location>
</feature>
<keyword evidence="1" id="KW-0472">Membrane</keyword>
<feature type="transmembrane region" description="Helical" evidence="1">
    <location>
        <begin position="65"/>
        <end position="87"/>
    </location>
</feature>
<evidence type="ECO:0000313" key="3">
    <source>
        <dbReference type="WBParaSite" id="nRc.2.0.1.t00195-RA"/>
    </source>
</evidence>
<dbReference type="PANTHER" id="PTHR11440">
    <property type="entry name" value="LECITHIN-CHOLESTEROL ACYLTRANSFERASE-RELATED"/>
    <property type="match status" value="1"/>
</dbReference>
<dbReference type="GO" id="GO:0008374">
    <property type="term" value="F:O-acyltransferase activity"/>
    <property type="evidence" value="ECO:0007669"/>
    <property type="project" value="InterPro"/>
</dbReference>
<dbReference type="Pfam" id="PF02450">
    <property type="entry name" value="LCAT"/>
    <property type="match status" value="1"/>
</dbReference>
<dbReference type="GO" id="GO:0006629">
    <property type="term" value="P:lipid metabolic process"/>
    <property type="evidence" value="ECO:0007669"/>
    <property type="project" value="InterPro"/>
</dbReference>
<dbReference type="SUPFAM" id="SSF53474">
    <property type="entry name" value="alpha/beta-Hydrolases"/>
    <property type="match status" value="1"/>
</dbReference>
<sequence length="198" mass="22790">MQFLFLGQNLDHWHYEPGYYYVDLKHLVEETYRSNGGRKVVLAAFYTGGIYAMTFLNHHAWKDEYIASLVTIGTPWLGTVGAILPYFESYSYIKQCVKGYCEKYESELESRTLDTEEQLLKELPSTAFHCIFGYGFQTLHLKNTTVDGDGYVPRKSAEYCQILQQGADGDRVHVRPINKFYHFAQSTYARDAGTAELM</sequence>
<dbReference type="AlphaFoldDB" id="A0A915HFX2"/>
<dbReference type="WBParaSite" id="nRc.2.0.1.t00195-RA">
    <property type="protein sequence ID" value="nRc.2.0.1.t00195-RA"/>
    <property type="gene ID" value="nRc.2.0.1.g00195"/>
</dbReference>
<reference evidence="3" key="1">
    <citation type="submission" date="2022-11" db="UniProtKB">
        <authorList>
            <consortium name="WormBaseParasite"/>
        </authorList>
    </citation>
    <scope>IDENTIFICATION</scope>
</reference>
<proteinExistence type="predicted"/>
<evidence type="ECO:0000256" key="1">
    <source>
        <dbReference type="SAM" id="Phobius"/>
    </source>
</evidence>
<keyword evidence="2" id="KW-1185">Reference proteome</keyword>